<reference evidence="1 2" key="1">
    <citation type="journal article" date="2020" name="Cell">
        <title>Large-Scale Comparative Analyses of Tick Genomes Elucidate Their Genetic Diversity and Vector Capacities.</title>
        <authorList>
            <consortium name="Tick Genome and Microbiome Consortium (TIGMIC)"/>
            <person name="Jia N."/>
            <person name="Wang J."/>
            <person name="Shi W."/>
            <person name="Du L."/>
            <person name="Sun Y."/>
            <person name="Zhan W."/>
            <person name="Jiang J.F."/>
            <person name="Wang Q."/>
            <person name="Zhang B."/>
            <person name="Ji P."/>
            <person name="Bell-Sakyi L."/>
            <person name="Cui X.M."/>
            <person name="Yuan T.T."/>
            <person name="Jiang B.G."/>
            <person name="Yang W.F."/>
            <person name="Lam T.T."/>
            <person name="Chang Q.C."/>
            <person name="Ding S.J."/>
            <person name="Wang X.J."/>
            <person name="Zhu J.G."/>
            <person name="Ruan X.D."/>
            <person name="Zhao L."/>
            <person name="Wei J.T."/>
            <person name="Ye R.Z."/>
            <person name="Que T.C."/>
            <person name="Du C.H."/>
            <person name="Zhou Y.H."/>
            <person name="Cheng J.X."/>
            <person name="Dai P.F."/>
            <person name="Guo W.B."/>
            <person name="Han X.H."/>
            <person name="Huang E.J."/>
            <person name="Li L.F."/>
            <person name="Wei W."/>
            <person name="Gao Y.C."/>
            <person name="Liu J.Z."/>
            <person name="Shao H.Z."/>
            <person name="Wang X."/>
            <person name="Wang C.C."/>
            <person name="Yang T.C."/>
            <person name="Huo Q.B."/>
            <person name="Li W."/>
            <person name="Chen H.Y."/>
            <person name="Chen S.E."/>
            <person name="Zhou L.G."/>
            <person name="Ni X.B."/>
            <person name="Tian J.H."/>
            <person name="Sheng Y."/>
            <person name="Liu T."/>
            <person name="Pan Y.S."/>
            <person name="Xia L.Y."/>
            <person name="Li J."/>
            <person name="Zhao F."/>
            <person name="Cao W.C."/>
        </authorList>
    </citation>
    <scope>NUCLEOTIDE SEQUENCE [LARGE SCALE GENOMIC DNA]</scope>
    <source>
        <strain evidence="1">Iper-2018</strain>
    </source>
</reference>
<sequence length="522" mass="59769">MSTAEDDLSNSTLREQRLAAHSAEDNIVSKVNELSTALLDTSFNIHSLNSKIQAYHHEQNAAVEMLKENLDVCLKHITTGKSQVGSVEFSNPHESPTNPWRMVRDKETSIIELETKNHHLKAKLDVVQQRLKEKSDELSERLAECSKRLAERERDATEYEEKLRVAEKKLMEQQRLALRASSQLRDVEEDCEKQTTRARSELERLEQTLLSERSRSNSSQQALQAELKQLHLESSSWQERYVREKQKASQLSEELVQLKAELQRYRNLDIQDLDGGNFLSTKNALKESERRLAQVKSKYDRLQKEMAELKTLSQADVPQDLSRTAQSEDYERLKLEKRDIEEVCLSFDRKFQKQAQLLKRMEQRLKESQARIVELTRAKSEKQKSYQDFVKYVSDRVDLLVGLLSMRSSDTFQALFAAELVERRPVSFQVAEVKSKFHWMTQEVRSLCLGDLERRTRSSEGSLAPTVGLGYSATGGAQLGTRRRQCVCRGYDVTPLECADRRVGRGKRGGGGPRGGGFACLS</sequence>
<organism evidence="1 2">
    <name type="scientific">Ixodes persulcatus</name>
    <name type="common">Taiga tick</name>
    <dbReference type="NCBI Taxonomy" id="34615"/>
    <lineage>
        <taxon>Eukaryota</taxon>
        <taxon>Metazoa</taxon>
        <taxon>Ecdysozoa</taxon>
        <taxon>Arthropoda</taxon>
        <taxon>Chelicerata</taxon>
        <taxon>Arachnida</taxon>
        <taxon>Acari</taxon>
        <taxon>Parasitiformes</taxon>
        <taxon>Ixodida</taxon>
        <taxon>Ixodoidea</taxon>
        <taxon>Ixodidae</taxon>
        <taxon>Ixodinae</taxon>
        <taxon>Ixodes</taxon>
    </lineage>
</organism>
<gene>
    <name evidence="1" type="ORF">HPB47_028347</name>
</gene>
<evidence type="ECO:0000313" key="1">
    <source>
        <dbReference type="EMBL" id="KAG0424410.1"/>
    </source>
</evidence>
<keyword evidence="2" id="KW-1185">Reference proteome</keyword>
<protein>
    <submittedName>
        <fullName evidence="1">Uncharacterized protein</fullName>
    </submittedName>
</protein>
<comment type="caution">
    <text evidence="1">The sequence shown here is derived from an EMBL/GenBank/DDBJ whole genome shotgun (WGS) entry which is preliminary data.</text>
</comment>
<evidence type="ECO:0000313" key="2">
    <source>
        <dbReference type="Proteomes" id="UP000805193"/>
    </source>
</evidence>
<dbReference type="EMBL" id="JABSTQ010009975">
    <property type="protein sequence ID" value="KAG0424410.1"/>
    <property type="molecule type" value="Genomic_DNA"/>
</dbReference>
<accession>A0AC60PTQ2</accession>
<dbReference type="Proteomes" id="UP000805193">
    <property type="component" value="Unassembled WGS sequence"/>
</dbReference>
<name>A0AC60PTQ2_IXOPE</name>
<proteinExistence type="predicted"/>